<comment type="similarity">
    <text evidence="2">Belongs to the binding-protein-dependent transport system permease family. HisMQ subfamily.</text>
</comment>
<dbReference type="CDD" id="cd06261">
    <property type="entry name" value="TM_PBP2"/>
    <property type="match status" value="1"/>
</dbReference>
<dbReference type="AlphaFoldDB" id="A0A2T5KAU0"/>
<feature type="transmembrane region" description="Helical" evidence="9">
    <location>
        <begin position="197"/>
        <end position="218"/>
    </location>
</feature>
<evidence type="ECO:0000256" key="4">
    <source>
        <dbReference type="ARBA" id="ARBA00022475"/>
    </source>
</evidence>
<feature type="transmembrane region" description="Helical" evidence="9">
    <location>
        <begin position="59"/>
        <end position="86"/>
    </location>
</feature>
<keyword evidence="5 9" id="KW-0812">Transmembrane</keyword>
<evidence type="ECO:0000256" key="1">
    <source>
        <dbReference type="ARBA" id="ARBA00004429"/>
    </source>
</evidence>
<organism evidence="11 12">
    <name type="scientific">Cereibacter azotoformans</name>
    <dbReference type="NCBI Taxonomy" id="43057"/>
    <lineage>
        <taxon>Bacteria</taxon>
        <taxon>Pseudomonadati</taxon>
        <taxon>Pseudomonadota</taxon>
        <taxon>Alphaproteobacteria</taxon>
        <taxon>Rhodobacterales</taxon>
        <taxon>Paracoccaceae</taxon>
        <taxon>Cereibacter</taxon>
    </lineage>
</organism>
<evidence type="ECO:0000256" key="7">
    <source>
        <dbReference type="ARBA" id="ARBA00022989"/>
    </source>
</evidence>
<name>A0A2T5KAU0_9RHOB</name>
<keyword evidence="8 9" id="KW-0472">Membrane</keyword>
<keyword evidence="3 9" id="KW-0813">Transport</keyword>
<keyword evidence="4" id="KW-1003">Cell membrane</keyword>
<dbReference type="InterPro" id="IPR000515">
    <property type="entry name" value="MetI-like"/>
</dbReference>
<feature type="transmembrane region" description="Helical" evidence="9">
    <location>
        <begin position="32"/>
        <end position="52"/>
    </location>
</feature>
<dbReference type="GO" id="GO:0006865">
    <property type="term" value="P:amino acid transport"/>
    <property type="evidence" value="ECO:0007669"/>
    <property type="project" value="UniProtKB-KW"/>
</dbReference>
<dbReference type="GO" id="GO:0022857">
    <property type="term" value="F:transmembrane transporter activity"/>
    <property type="evidence" value="ECO:0007669"/>
    <property type="project" value="InterPro"/>
</dbReference>
<dbReference type="PANTHER" id="PTHR30614:SF0">
    <property type="entry name" value="L-CYSTINE TRANSPORT SYSTEM PERMEASE PROTEIN TCYL"/>
    <property type="match status" value="1"/>
</dbReference>
<evidence type="ECO:0000313" key="11">
    <source>
        <dbReference type="EMBL" id="PTR19533.1"/>
    </source>
</evidence>
<evidence type="ECO:0000256" key="8">
    <source>
        <dbReference type="ARBA" id="ARBA00023136"/>
    </source>
</evidence>
<dbReference type="InterPro" id="IPR035906">
    <property type="entry name" value="MetI-like_sf"/>
</dbReference>
<dbReference type="OrthoDB" id="9787841at2"/>
<dbReference type="Gene3D" id="1.10.3720.10">
    <property type="entry name" value="MetI-like"/>
    <property type="match status" value="1"/>
</dbReference>
<keyword evidence="12" id="KW-1185">Reference proteome</keyword>
<dbReference type="Pfam" id="PF00528">
    <property type="entry name" value="BPD_transp_1"/>
    <property type="match status" value="1"/>
</dbReference>
<dbReference type="NCBIfam" id="TIGR01726">
    <property type="entry name" value="HEQRo_perm_3TM"/>
    <property type="match status" value="1"/>
</dbReference>
<evidence type="ECO:0000256" key="5">
    <source>
        <dbReference type="ARBA" id="ARBA00022692"/>
    </source>
</evidence>
<comment type="subcellular location">
    <subcellularLocation>
        <location evidence="1">Cell inner membrane</location>
        <topology evidence="1">Multi-pass membrane protein</topology>
    </subcellularLocation>
    <subcellularLocation>
        <location evidence="9">Cell membrane</location>
        <topology evidence="9">Multi-pass membrane protein</topology>
    </subcellularLocation>
</comment>
<reference evidence="11 12" key="1">
    <citation type="submission" date="2018-04" db="EMBL/GenBank/DDBJ databases">
        <title>Genomic Encyclopedia of Type Strains, Phase III (KMG-III): the genomes of soil and plant-associated and newly described type strains.</title>
        <authorList>
            <person name="Whitman W."/>
        </authorList>
    </citation>
    <scope>NUCLEOTIDE SEQUENCE [LARGE SCALE GENOMIC DNA]</scope>
    <source>
        <strain evidence="11 12">KA25</strain>
    </source>
</reference>
<evidence type="ECO:0000256" key="2">
    <source>
        <dbReference type="ARBA" id="ARBA00010072"/>
    </source>
</evidence>
<evidence type="ECO:0000256" key="6">
    <source>
        <dbReference type="ARBA" id="ARBA00022970"/>
    </source>
</evidence>
<dbReference type="InterPro" id="IPR043429">
    <property type="entry name" value="ArtM/GltK/GlnP/TcyL/YhdX-like"/>
</dbReference>
<dbReference type="RefSeq" id="WP_108220463.1">
    <property type="nucleotide sequence ID" value="NZ_CP090021.1"/>
</dbReference>
<feature type="transmembrane region" description="Helical" evidence="9">
    <location>
        <begin position="170"/>
        <end position="191"/>
    </location>
</feature>
<dbReference type="EMBL" id="QAOT01000004">
    <property type="protein sequence ID" value="PTR19533.1"/>
    <property type="molecule type" value="Genomic_DNA"/>
</dbReference>
<evidence type="ECO:0000259" key="10">
    <source>
        <dbReference type="PROSITE" id="PS50928"/>
    </source>
</evidence>
<proteinExistence type="inferred from homology"/>
<dbReference type="InterPro" id="IPR010065">
    <property type="entry name" value="AA_ABC_transptr_permease_3TM"/>
</dbReference>
<dbReference type="SUPFAM" id="SSF161098">
    <property type="entry name" value="MetI-like"/>
    <property type="match status" value="1"/>
</dbReference>
<evidence type="ECO:0000256" key="9">
    <source>
        <dbReference type="RuleBase" id="RU363032"/>
    </source>
</evidence>
<feature type="domain" description="ABC transmembrane type-1" evidence="10">
    <location>
        <begin position="28"/>
        <end position="218"/>
    </location>
</feature>
<keyword evidence="7 9" id="KW-1133">Transmembrane helix</keyword>
<accession>A0A2T5KAU0</accession>
<evidence type="ECO:0000256" key="3">
    <source>
        <dbReference type="ARBA" id="ARBA00022448"/>
    </source>
</evidence>
<dbReference type="PANTHER" id="PTHR30614">
    <property type="entry name" value="MEMBRANE COMPONENT OF AMINO ACID ABC TRANSPORTER"/>
    <property type="match status" value="1"/>
</dbReference>
<feature type="transmembrane region" description="Helical" evidence="9">
    <location>
        <begin position="98"/>
        <end position="120"/>
    </location>
</feature>
<evidence type="ECO:0000313" key="12">
    <source>
        <dbReference type="Proteomes" id="UP000244060"/>
    </source>
</evidence>
<keyword evidence="6" id="KW-0029">Amino-acid transport</keyword>
<sequence>MDGLDRFLTTFFNARIFARYLPDMLAGVWTTIWLAAAVIALGLSLGLLLACLRAYGWRLANFFIICFADMGRALPPLVLILIIYFGLPGLGLRVPGPLVLILVLGTVLAAFAEEIFWAGLTSVPKGQWEAGRATGLGFTQTLVQIALPQAARLALPPLVNRVLAISKMTALGSVIGVSEILSVASTAQSFTGSAAPLTMGAIAYVIVFLPLVVLTRLLERRFAWKV</sequence>
<gene>
    <name evidence="11" type="ORF">C8J28_10417</name>
</gene>
<dbReference type="Proteomes" id="UP000244060">
    <property type="component" value="Unassembled WGS sequence"/>
</dbReference>
<dbReference type="GO" id="GO:0043190">
    <property type="term" value="C:ATP-binding cassette (ABC) transporter complex"/>
    <property type="evidence" value="ECO:0007669"/>
    <property type="project" value="InterPro"/>
</dbReference>
<dbReference type="PROSITE" id="PS50928">
    <property type="entry name" value="ABC_TM1"/>
    <property type="match status" value="1"/>
</dbReference>
<comment type="caution">
    <text evidence="11">The sequence shown here is derived from an EMBL/GenBank/DDBJ whole genome shotgun (WGS) entry which is preliminary data.</text>
</comment>
<protein>
    <submittedName>
        <fullName evidence="11">Amino acid ABC transporter membrane protein 1 (PAAT family)</fullName>
    </submittedName>
</protein>